<feature type="transmembrane region" description="Helical" evidence="2">
    <location>
        <begin position="38"/>
        <end position="64"/>
    </location>
</feature>
<dbReference type="RefSeq" id="WP_306834417.1">
    <property type="nucleotide sequence ID" value="NZ_JAUSRA010000001.1"/>
</dbReference>
<evidence type="ECO:0000313" key="3">
    <source>
        <dbReference type="EMBL" id="MDP9797236.1"/>
    </source>
</evidence>
<dbReference type="Proteomes" id="UP001240984">
    <property type="component" value="Unassembled WGS sequence"/>
</dbReference>
<evidence type="ECO:0000313" key="4">
    <source>
        <dbReference type="Proteomes" id="UP001240984"/>
    </source>
</evidence>
<keyword evidence="2" id="KW-0472">Membrane</keyword>
<gene>
    <name evidence="3" type="ORF">J2S43_005748</name>
</gene>
<dbReference type="EMBL" id="JAUSRA010000001">
    <property type="protein sequence ID" value="MDP9797236.1"/>
    <property type="molecule type" value="Genomic_DNA"/>
</dbReference>
<dbReference type="Gene3D" id="2.40.260.10">
    <property type="entry name" value="Sortase"/>
    <property type="match status" value="1"/>
</dbReference>
<proteinExistence type="predicted"/>
<evidence type="ECO:0000256" key="2">
    <source>
        <dbReference type="SAM" id="Phobius"/>
    </source>
</evidence>
<protein>
    <recommendedName>
        <fullName evidence="5">Sortase</fullName>
    </recommendedName>
</protein>
<comment type="caution">
    <text evidence="3">The sequence shown here is derived from an EMBL/GenBank/DDBJ whole genome shotgun (WGS) entry which is preliminary data.</text>
</comment>
<feature type="transmembrane region" description="Helical" evidence="2">
    <location>
        <begin position="301"/>
        <end position="319"/>
    </location>
</feature>
<dbReference type="SUPFAM" id="SSF63817">
    <property type="entry name" value="Sortase"/>
    <property type="match status" value="1"/>
</dbReference>
<evidence type="ECO:0000256" key="1">
    <source>
        <dbReference type="ARBA" id="ARBA00022801"/>
    </source>
</evidence>
<evidence type="ECO:0008006" key="5">
    <source>
        <dbReference type="Google" id="ProtNLM"/>
    </source>
</evidence>
<organism evidence="3 4">
    <name type="scientific">Catenuloplanes nepalensis</name>
    <dbReference type="NCBI Taxonomy" id="587533"/>
    <lineage>
        <taxon>Bacteria</taxon>
        <taxon>Bacillati</taxon>
        <taxon>Actinomycetota</taxon>
        <taxon>Actinomycetes</taxon>
        <taxon>Micromonosporales</taxon>
        <taxon>Micromonosporaceae</taxon>
        <taxon>Catenuloplanes</taxon>
    </lineage>
</organism>
<dbReference type="InterPro" id="IPR023365">
    <property type="entry name" value="Sortase_dom-sf"/>
</dbReference>
<sequence length="330" mass="34542">MTDLMPTLDAELPSPPIPSPPIPVVVAAARKAPAPWRYFASTVLLTVAAVLLGFAAHLVGISALSHNSAQKAAMDTLRIDLATGQAPVGQMRVDPVELLEAEERQEEPPPPRLLPLGTPVALLTIPRLGLEEVIREGTTGGVLTGGPGHQRDTVLPGQSGTSIVYGRAGAYGAPFGGIDGLLPGDEIVTVTGQGESRYQVTGVRRAGDAVPPAFNPGGGRLTLVTAAGTPFMPAGVLRVDATLRTPAYPYPPRVLPVGSINPAEQPLAIDSTNLWVLVMGIQGLLAGAIGAVWAWHRMDRVRAWVVFLPILSVFGLLVADQTVRLLPNLL</sequence>
<dbReference type="InterPro" id="IPR005754">
    <property type="entry name" value="Sortase"/>
</dbReference>
<keyword evidence="2" id="KW-1133">Transmembrane helix</keyword>
<dbReference type="Pfam" id="PF04203">
    <property type="entry name" value="Sortase"/>
    <property type="match status" value="1"/>
</dbReference>
<keyword evidence="4" id="KW-1185">Reference proteome</keyword>
<feature type="transmembrane region" description="Helical" evidence="2">
    <location>
        <begin position="274"/>
        <end position="295"/>
    </location>
</feature>
<keyword evidence="1" id="KW-0378">Hydrolase</keyword>
<name>A0ABT9N1C3_9ACTN</name>
<reference evidence="3 4" key="1">
    <citation type="submission" date="2023-07" db="EMBL/GenBank/DDBJ databases">
        <title>Sequencing the genomes of 1000 actinobacteria strains.</title>
        <authorList>
            <person name="Klenk H.-P."/>
        </authorList>
    </citation>
    <scope>NUCLEOTIDE SEQUENCE [LARGE SCALE GENOMIC DNA]</scope>
    <source>
        <strain evidence="3 4">DSM 44710</strain>
    </source>
</reference>
<keyword evidence="2" id="KW-0812">Transmembrane</keyword>
<accession>A0ABT9N1C3</accession>